<comment type="caution">
    <text evidence="3">The sequence shown here is derived from an EMBL/GenBank/DDBJ whole genome shotgun (WGS) entry which is preliminary data.</text>
</comment>
<dbReference type="CDD" id="cd00077">
    <property type="entry name" value="HDc"/>
    <property type="match status" value="1"/>
</dbReference>
<name>A0ABT6CIT8_9SPHN</name>
<dbReference type="InterPro" id="IPR003607">
    <property type="entry name" value="HD/PDEase_dom"/>
</dbReference>
<dbReference type="Gene3D" id="1.10.3210.10">
    <property type="entry name" value="Hypothetical protein af1432"/>
    <property type="match status" value="1"/>
</dbReference>
<evidence type="ECO:0000259" key="2">
    <source>
        <dbReference type="PROSITE" id="PS51832"/>
    </source>
</evidence>
<dbReference type="PANTHER" id="PTHR43155:SF2">
    <property type="entry name" value="CYCLIC DI-GMP PHOSPHODIESTERASE PA4108"/>
    <property type="match status" value="1"/>
</dbReference>
<dbReference type="EMBL" id="JAROCY010000010">
    <property type="protein sequence ID" value="MDF8333835.1"/>
    <property type="molecule type" value="Genomic_DNA"/>
</dbReference>
<proteinExistence type="predicted"/>
<feature type="region of interest" description="Disordered" evidence="1">
    <location>
        <begin position="69"/>
        <end position="88"/>
    </location>
</feature>
<evidence type="ECO:0000256" key="1">
    <source>
        <dbReference type="SAM" id="MobiDB-lite"/>
    </source>
</evidence>
<organism evidence="3 4">
    <name type="scientific">Novosphingobium cyanobacteriorum</name>
    <dbReference type="NCBI Taxonomy" id="3024215"/>
    <lineage>
        <taxon>Bacteria</taxon>
        <taxon>Pseudomonadati</taxon>
        <taxon>Pseudomonadota</taxon>
        <taxon>Alphaproteobacteria</taxon>
        <taxon>Sphingomonadales</taxon>
        <taxon>Sphingomonadaceae</taxon>
        <taxon>Novosphingobium</taxon>
    </lineage>
</organism>
<dbReference type="Pfam" id="PF13487">
    <property type="entry name" value="HD_5"/>
    <property type="match status" value="1"/>
</dbReference>
<dbReference type="PROSITE" id="PS51832">
    <property type="entry name" value="HD_GYP"/>
    <property type="match status" value="1"/>
</dbReference>
<protein>
    <submittedName>
        <fullName evidence="3">DUF3391 domain-containing protein</fullName>
    </submittedName>
</protein>
<dbReference type="SUPFAM" id="SSF109604">
    <property type="entry name" value="HD-domain/PDEase-like"/>
    <property type="match status" value="1"/>
</dbReference>
<dbReference type="PANTHER" id="PTHR43155">
    <property type="entry name" value="CYCLIC DI-GMP PHOSPHODIESTERASE PA4108-RELATED"/>
    <property type="match status" value="1"/>
</dbReference>
<accession>A0ABT6CIT8</accession>
<evidence type="ECO:0000313" key="4">
    <source>
        <dbReference type="Proteomes" id="UP001222770"/>
    </source>
</evidence>
<keyword evidence="4" id="KW-1185">Reference proteome</keyword>
<feature type="domain" description="HD-GYP" evidence="2">
    <location>
        <begin position="149"/>
        <end position="348"/>
    </location>
</feature>
<sequence>MLKRVPTSDIELGMFIHKLEGSWFKHPFWKSRFLLTDEKTLDSLLNSDVPSVVIDTERGLDVRPVRRDATGGAVADRAPARRPMPSPAPRLRAVAPAASADPYAPTTTAKEFGRCRKNMVHVGRVVSRVFLEARLGKAISSQDVEPVIEEVYASVQRNLYAFNGLLRCQQDNEYVYRHSLAVSALMIALARQLRLSPNDMRDAGMAGLLMDVGVGQLPVDEIPPQGDYRALPPDLLEQHVLLGHALLKSAGDIPPRVVEACLNHHERLDGTGYPNKLSGLEIDLFGRMAAICDCYDNFVSGGAGRPALDPAEAIRALVAMGPKLDRDVLRAFVETLGVYPIGSFVRLRSERLAMVVDEDPADTTRPTVRTFYSLILEKRIRSETIALANCFGEDEIVGIADLTGLDIPDVTDLRASILASFGREAA</sequence>
<gene>
    <name evidence="3" type="ORF">POM99_11535</name>
</gene>
<dbReference type="InterPro" id="IPR037522">
    <property type="entry name" value="HD_GYP_dom"/>
</dbReference>
<dbReference type="Pfam" id="PF11871">
    <property type="entry name" value="DUF3391"/>
    <property type="match status" value="1"/>
</dbReference>
<dbReference type="Proteomes" id="UP001222770">
    <property type="component" value="Unassembled WGS sequence"/>
</dbReference>
<reference evidence="3 4" key="1">
    <citation type="submission" date="2023-03" db="EMBL/GenBank/DDBJ databases">
        <title>Novosphingobium cyanobacteriorum sp. nov., isolated from a eutrophic reservoir during the Microcystis bloom period.</title>
        <authorList>
            <person name="Kang M."/>
            <person name="Le V."/>
            <person name="Ko S.-R."/>
            <person name="Lee S.-A."/>
            <person name="Ahn C.-Y."/>
        </authorList>
    </citation>
    <scope>NUCLEOTIDE SEQUENCE [LARGE SCALE GENOMIC DNA]</scope>
    <source>
        <strain evidence="3 4">HBC54</strain>
    </source>
</reference>
<evidence type="ECO:0000313" key="3">
    <source>
        <dbReference type="EMBL" id="MDF8333835.1"/>
    </source>
</evidence>
<dbReference type="InterPro" id="IPR021812">
    <property type="entry name" value="DUF3391"/>
</dbReference>
<dbReference type="RefSeq" id="WP_277278196.1">
    <property type="nucleotide sequence ID" value="NZ_JAROCY010000010.1"/>
</dbReference>